<dbReference type="AlphaFoldDB" id="A9D958"/>
<keyword evidence="3" id="KW-1185">Reference proteome</keyword>
<protein>
    <submittedName>
        <fullName evidence="2">Putative heme degradation protein</fullName>
    </submittedName>
</protein>
<evidence type="ECO:0000313" key="3">
    <source>
        <dbReference type="Proteomes" id="UP000004291"/>
    </source>
</evidence>
<feature type="domain" description="Haemin-degrading HemS/ChuX" evidence="1">
    <location>
        <begin position="208"/>
        <end position="340"/>
    </location>
</feature>
<organism evidence="2 3">
    <name type="scientific">Hoeflea phototrophica (strain DSM 17068 / NCIMB 14078 / DFL-43)</name>
    <dbReference type="NCBI Taxonomy" id="411684"/>
    <lineage>
        <taxon>Bacteria</taxon>
        <taxon>Pseudomonadati</taxon>
        <taxon>Pseudomonadota</taxon>
        <taxon>Alphaproteobacteria</taxon>
        <taxon>Hyphomicrobiales</taxon>
        <taxon>Rhizobiaceae</taxon>
        <taxon>Hoeflea</taxon>
    </lineage>
</organism>
<dbReference type="Pfam" id="PF05171">
    <property type="entry name" value="HemS"/>
    <property type="match status" value="2"/>
</dbReference>
<dbReference type="CDD" id="cd16830">
    <property type="entry name" value="HemS-like_N"/>
    <property type="match status" value="1"/>
</dbReference>
<reference evidence="2 3" key="2">
    <citation type="submission" date="2012-06" db="EMBL/GenBank/DDBJ databases">
        <authorList>
            <person name="Fiebig A."/>
        </authorList>
    </citation>
    <scope>NUCLEOTIDE SEQUENCE [LARGE SCALE GENOMIC DNA]</scope>
    <source>
        <strain evidence="2 3">DFL-43</strain>
    </source>
</reference>
<name>A9D958_HOEPD</name>
<dbReference type="Proteomes" id="UP000004291">
    <property type="component" value="Chromosome"/>
</dbReference>
<dbReference type="InterPro" id="IPR053733">
    <property type="entry name" value="Heme_Transport_Util_sf"/>
</dbReference>
<accession>A9D958</accession>
<comment type="caution">
    <text evidence="2">The sequence shown here is derived from an EMBL/GenBank/DDBJ whole genome shotgun (WGS) entry which is preliminary data.</text>
</comment>
<dbReference type="STRING" id="411684.HPDFL43_07919"/>
<evidence type="ECO:0000259" key="1">
    <source>
        <dbReference type="Pfam" id="PF05171"/>
    </source>
</evidence>
<reference evidence="2 3" key="1">
    <citation type="submission" date="2007-10" db="EMBL/GenBank/DDBJ databases">
        <authorList>
            <person name="Wagner-Dobler I."/>
            <person name="Ferriera S."/>
            <person name="Johnson J."/>
            <person name="Kravitz S."/>
            <person name="Beeson K."/>
            <person name="Sutton G."/>
            <person name="Rogers Y.-H."/>
            <person name="Friedman R."/>
            <person name="Frazier M."/>
            <person name="Venter J.C."/>
        </authorList>
    </citation>
    <scope>NUCLEOTIDE SEQUENCE [LARGE SCALE GENOMIC DNA]</scope>
    <source>
        <strain evidence="2 3">DFL-43</strain>
    </source>
</reference>
<feature type="domain" description="Haemin-degrading HemS/ChuX" evidence="1">
    <location>
        <begin position="30"/>
        <end position="156"/>
    </location>
</feature>
<dbReference type="OrthoDB" id="316630at2"/>
<dbReference type="SUPFAM" id="SSF144064">
    <property type="entry name" value="Heme iron utilization protein-like"/>
    <property type="match status" value="1"/>
</dbReference>
<dbReference type="eggNOG" id="COG3720">
    <property type="taxonomic scope" value="Bacteria"/>
</dbReference>
<gene>
    <name evidence="2" type="ORF">HPDFL43_07919</name>
</gene>
<proteinExistence type="predicted"/>
<evidence type="ECO:0000313" key="2">
    <source>
        <dbReference type="EMBL" id="EDQ32859.1"/>
    </source>
</evidence>
<sequence>MANTLEPAAIRAAQADNPKMRARDLATSLGITEAEYVAAWCGEGTTRLRVDFDLIFTALEGLGEVMALTRNDSAVHEKIGVYDKFHSGKHAAMMLGETIDMRMFAKHWVHAFAVETRDGDNVRHSLQFFDAHGEAVHKIHSRPSTDLGAWRDLVNVFAHEDQSASLALEAKPVSEKDPKTEFSADELRDRWSRMTDTHQFVFILKKLGIDRIDAVRSVGEEFAWQIDTSAVGSMLRLSANEKLPIMCFVGNRGCIQIHSGPVETIKDMGPWLNVLDPGFNLHLRQDHVKEVWAVRKPTDKGHVTSLEAYDAAGELIVQFFGKRVEGQDERDGWRMIMEQLPRVQTERAA</sequence>
<dbReference type="EMBL" id="ABIA03000002">
    <property type="protein sequence ID" value="EDQ32859.1"/>
    <property type="molecule type" value="Genomic_DNA"/>
</dbReference>
<dbReference type="CDD" id="cd16831">
    <property type="entry name" value="HemS-like_C"/>
    <property type="match status" value="1"/>
</dbReference>
<dbReference type="RefSeq" id="WP_007197363.1">
    <property type="nucleotide sequence ID" value="NZ_CM002917.1"/>
</dbReference>
<dbReference type="InterPro" id="IPR007845">
    <property type="entry name" value="HemS/ChuX_dom"/>
</dbReference>
<dbReference type="GO" id="GO:0006826">
    <property type="term" value="P:iron ion transport"/>
    <property type="evidence" value="ECO:0007669"/>
    <property type="project" value="InterPro"/>
</dbReference>
<dbReference type="Gene3D" id="3.40.1570.10">
    <property type="entry name" value="HemS/ChuS/ChuX like domains"/>
    <property type="match status" value="2"/>
</dbReference>
<dbReference type="HOGENOM" id="CLU_034543_0_0_5"/>